<dbReference type="RefSeq" id="WP_143394565.1">
    <property type="nucleotide sequence ID" value="NZ_FUWU01000085.1"/>
</dbReference>
<organism evidence="1 2">
    <name type="scientific">Fibrobacter intestinalis</name>
    <dbReference type="NCBI Taxonomy" id="28122"/>
    <lineage>
        <taxon>Bacteria</taxon>
        <taxon>Pseudomonadati</taxon>
        <taxon>Fibrobacterota</taxon>
        <taxon>Fibrobacteria</taxon>
        <taxon>Fibrobacterales</taxon>
        <taxon>Fibrobacteraceae</taxon>
        <taxon>Fibrobacter</taxon>
    </lineage>
</organism>
<dbReference type="Proteomes" id="UP000190449">
    <property type="component" value="Unassembled WGS sequence"/>
</dbReference>
<sequence length="84" mass="9749">MNVRISDHAKGHMAECSISEQDVRDLFDEKIPVVKAEQSKEYEDCIEIYAVLSGKFCKVVYSYVTNTVTTAFKLRDNQWKRLTK</sequence>
<accession>A0A1T4RRV4</accession>
<proteinExistence type="predicted"/>
<name>A0A1T4RRV4_9BACT</name>
<evidence type="ECO:0000313" key="1">
    <source>
        <dbReference type="EMBL" id="SKA18662.1"/>
    </source>
</evidence>
<reference evidence="1 2" key="1">
    <citation type="submission" date="2017-02" db="EMBL/GenBank/DDBJ databases">
        <authorList>
            <person name="Peterson S.W."/>
        </authorList>
    </citation>
    <scope>NUCLEOTIDE SEQUENCE [LARGE SCALE GENOMIC DNA]</scope>
    <source>
        <strain evidence="1 2">ATCC 43854</strain>
    </source>
</reference>
<protein>
    <submittedName>
        <fullName evidence="1">Uncharacterized protein</fullName>
    </submittedName>
</protein>
<evidence type="ECO:0000313" key="2">
    <source>
        <dbReference type="Proteomes" id="UP000190449"/>
    </source>
</evidence>
<dbReference type="STRING" id="28122.SAMN02745108_02816"/>
<dbReference type="AlphaFoldDB" id="A0A1T4RRV4"/>
<gene>
    <name evidence="1" type="ORF">SAMN02745108_02816</name>
</gene>
<dbReference type="EMBL" id="FUWU01000085">
    <property type="protein sequence ID" value="SKA18662.1"/>
    <property type="molecule type" value="Genomic_DNA"/>
</dbReference>